<name>A0ABW0QI32_9GAMM</name>
<dbReference type="InterPro" id="IPR029063">
    <property type="entry name" value="SAM-dependent_MTases_sf"/>
</dbReference>
<reference evidence="2" key="1">
    <citation type="journal article" date="2019" name="Int. J. Syst. Evol. Microbiol.">
        <title>The Global Catalogue of Microorganisms (GCM) 10K type strain sequencing project: providing services to taxonomists for standard genome sequencing and annotation.</title>
        <authorList>
            <consortium name="The Broad Institute Genomics Platform"/>
            <consortium name="The Broad Institute Genome Sequencing Center for Infectious Disease"/>
            <person name="Wu L."/>
            <person name="Ma J."/>
        </authorList>
    </citation>
    <scope>NUCLEOTIDE SEQUENCE [LARGE SCALE GENOMIC DNA]</scope>
    <source>
        <strain evidence="2">CGMCC 1.16619</strain>
    </source>
</reference>
<organism evidence="1 2">
    <name type="scientific">Rhodanobacter ginsengisoli</name>
    <dbReference type="NCBI Taxonomy" id="418646"/>
    <lineage>
        <taxon>Bacteria</taxon>
        <taxon>Pseudomonadati</taxon>
        <taxon>Pseudomonadota</taxon>
        <taxon>Gammaproteobacteria</taxon>
        <taxon>Lysobacterales</taxon>
        <taxon>Rhodanobacteraceae</taxon>
        <taxon>Rhodanobacter</taxon>
    </lineage>
</organism>
<dbReference type="SUPFAM" id="SSF53335">
    <property type="entry name" value="S-adenosyl-L-methionine-dependent methyltransferases"/>
    <property type="match status" value="2"/>
</dbReference>
<evidence type="ECO:0000313" key="2">
    <source>
        <dbReference type="Proteomes" id="UP001596114"/>
    </source>
</evidence>
<gene>
    <name evidence="1" type="ORF">ACFPPA_00875</name>
</gene>
<dbReference type="RefSeq" id="WP_377316340.1">
    <property type="nucleotide sequence ID" value="NZ_JBHSNF010000001.1"/>
</dbReference>
<proteinExistence type="predicted"/>
<dbReference type="EMBL" id="JBHSNF010000001">
    <property type="protein sequence ID" value="MFC5524285.1"/>
    <property type="molecule type" value="Genomic_DNA"/>
</dbReference>
<dbReference type="Proteomes" id="UP001596114">
    <property type="component" value="Unassembled WGS sequence"/>
</dbReference>
<dbReference type="Gene3D" id="3.40.50.150">
    <property type="entry name" value="Vaccinia Virus protein VP39"/>
    <property type="match status" value="1"/>
</dbReference>
<evidence type="ECO:0000313" key="1">
    <source>
        <dbReference type="EMBL" id="MFC5524285.1"/>
    </source>
</evidence>
<sequence>MLAAKTFFETPSEQLTPRMEEDFFTSLMTRNKTYKTTFHDRFSDINPYLLEYLQHHAPPAPRILDVGVSSGISTVELYDDLRQGGLEVEILGTDILIDALLVRVFPKCHALVEPSGFPLRFDLPLVTMKPWVTRKDYYNGLFILRKFVNALFTRRVHRILRNPDNAGISEVKLVTPRALAKAGITMCTDDISRYNSAFEAKFDFVRAANVLNNGYFSHTVLSTMIANIGRYLRRPHGSLFVVRTHEDRANHGTLFRRGDDKHFEVVHRVGSGSEIEDVVLRAEIPEK</sequence>
<accession>A0ABW0QI32</accession>
<protein>
    <submittedName>
        <fullName evidence="1">ATP/GTP-binding protein</fullName>
    </submittedName>
</protein>
<keyword evidence="2" id="KW-1185">Reference proteome</keyword>
<comment type="caution">
    <text evidence="1">The sequence shown here is derived from an EMBL/GenBank/DDBJ whole genome shotgun (WGS) entry which is preliminary data.</text>
</comment>